<dbReference type="CDD" id="cd07185">
    <property type="entry name" value="OmpA_C-like"/>
    <property type="match status" value="1"/>
</dbReference>
<dbReference type="InterPro" id="IPR006665">
    <property type="entry name" value="OmpA-like"/>
</dbReference>
<protein>
    <submittedName>
        <fullName evidence="11">Chemotaxis protein MotB</fullName>
    </submittedName>
</protein>
<gene>
    <name evidence="11" type="ORF">SAMN04488120_104128</name>
</gene>
<dbReference type="Gene3D" id="3.30.1330.60">
    <property type="entry name" value="OmpA-like domain"/>
    <property type="match status" value="1"/>
</dbReference>
<evidence type="ECO:0000256" key="4">
    <source>
        <dbReference type="ARBA" id="ARBA00022692"/>
    </source>
</evidence>
<dbReference type="GO" id="GO:0005886">
    <property type="term" value="C:plasma membrane"/>
    <property type="evidence" value="ECO:0007669"/>
    <property type="project" value="UniProtKB-SubCell"/>
</dbReference>
<dbReference type="PROSITE" id="PS51123">
    <property type="entry name" value="OMPA_2"/>
    <property type="match status" value="1"/>
</dbReference>
<keyword evidence="3" id="KW-1003">Cell membrane</keyword>
<evidence type="ECO:0000259" key="10">
    <source>
        <dbReference type="PROSITE" id="PS51123"/>
    </source>
</evidence>
<keyword evidence="5 9" id="KW-1133">Transmembrane helix</keyword>
<dbReference type="InterPro" id="IPR025713">
    <property type="entry name" value="MotB-like_N_dom"/>
</dbReference>
<dbReference type="Proteomes" id="UP000199771">
    <property type="component" value="Unassembled WGS sequence"/>
</dbReference>
<dbReference type="OrthoDB" id="9815217at2"/>
<name>A0A1I2ISL8_9GAMM</name>
<organism evidence="11 12">
    <name type="scientific">Fontimonas thermophila</name>
    <dbReference type="NCBI Taxonomy" id="1076937"/>
    <lineage>
        <taxon>Bacteria</taxon>
        <taxon>Pseudomonadati</taxon>
        <taxon>Pseudomonadota</taxon>
        <taxon>Gammaproteobacteria</taxon>
        <taxon>Nevskiales</taxon>
        <taxon>Nevskiaceae</taxon>
        <taxon>Fontimonas</taxon>
    </lineage>
</organism>
<comment type="similarity">
    <text evidence="2">Belongs to the MotB family.</text>
</comment>
<dbReference type="RefSeq" id="WP_091532711.1">
    <property type="nucleotide sequence ID" value="NZ_FOOC01000004.1"/>
</dbReference>
<accession>A0A1I2ISL8</accession>
<keyword evidence="12" id="KW-1185">Reference proteome</keyword>
<dbReference type="Pfam" id="PF00691">
    <property type="entry name" value="OmpA"/>
    <property type="match status" value="1"/>
</dbReference>
<evidence type="ECO:0000256" key="1">
    <source>
        <dbReference type="ARBA" id="ARBA00004162"/>
    </source>
</evidence>
<dbReference type="Pfam" id="PF13677">
    <property type="entry name" value="MotB_plug"/>
    <property type="match status" value="1"/>
</dbReference>
<sequence>MARKHKHEEHTNHEAWAIPYGDLITLLLAFFVVMYAVSSVNEGKYRVLADSLSAAFGGPPRTLEPIQIGPKPEKGAQTESLFRTVMLRGFEQDRKGVRSDLPGARMGGDSPAPGGVQKMAADRQQTENLRRMAAAVQQAMQGLIDQKLVIVRRTEQWLEIEIATDILFASGVARVAPEAEPVLDQLAAILAPFPNALRIEGHTDNVPIATREFPSNWELSAARAASVVHLFMRRGVDARRMTVVGMGEYHPVADNATEAGRNRNRRVVIVVLGEAHEQRQEVPADAAADAVSGVVVVPPGTLASLQSP</sequence>
<dbReference type="PANTHER" id="PTHR30329:SF20">
    <property type="entry name" value="EXPORTED PROTEIN"/>
    <property type="match status" value="1"/>
</dbReference>
<dbReference type="SUPFAM" id="SSF103088">
    <property type="entry name" value="OmpA-like"/>
    <property type="match status" value="1"/>
</dbReference>
<evidence type="ECO:0000256" key="2">
    <source>
        <dbReference type="ARBA" id="ARBA00008914"/>
    </source>
</evidence>
<evidence type="ECO:0000313" key="11">
    <source>
        <dbReference type="EMBL" id="SFF44027.1"/>
    </source>
</evidence>
<proteinExistence type="inferred from homology"/>
<feature type="domain" description="OmpA-like" evidence="10">
    <location>
        <begin position="155"/>
        <end position="275"/>
    </location>
</feature>
<evidence type="ECO:0000256" key="9">
    <source>
        <dbReference type="SAM" id="Phobius"/>
    </source>
</evidence>
<dbReference type="AlphaFoldDB" id="A0A1I2ISL8"/>
<evidence type="ECO:0000313" key="12">
    <source>
        <dbReference type="Proteomes" id="UP000199771"/>
    </source>
</evidence>
<evidence type="ECO:0000256" key="5">
    <source>
        <dbReference type="ARBA" id="ARBA00022989"/>
    </source>
</evidence>
<comment type="subcellular location">
    <subcellularLocation>
        <location evidence="1">Cell membrane</location>
        <topology evidence="1">Single-pass membrane protein</topology>
    </subcellularLocation>
</comment>
<reference evidence="11 12" key="1">
    <citation type="submission" date="2016-10" db="EMBL/GenBank/DDBJ databases">
        <authorList>
            <person name="de Groot N.N."/>
        </authorList>
    </citation>
    <scope>NUCLEOTIDE SEQUENCE [LARGE SCALE GENOMIC DNA]</scope>
    <source>
        <strain evidence="11 12">DSM 23609</strain>
    </source>
</reference>
<dbReference type="NCBIfam" id="NF006541">
    <property type="entry name" value="PRK09038.1"/>
    <property type="match status" value="1"/>
</dbReference>
<feature type="transmembrane region" description="Helical" evidence="9">
    <location>
        <begin position="20"/>
        <end position="37"/>
    </location>
</feature>
<keyword evidence="4 9" id="KW-0812">Transmembrane</keyword>
<feature type="region of interest" description="Disordered" evidence="8">
    <location>
        <begin position="98"/>
        <end position="117"/>
    </location>
</feature>
<dbReference type="InterPro" id="IPR036737">
    <property type="entry name" value="OmpA-like_sf"/>
</dbReference>
<dbReference type="PANTHER" id="PTHR30329">
    <property type="entry name" value="STATOR ELEMENT OF FLAGELLAR MOTOR COMPLEX"/>
    <property type="match status" value="1"/>
</dbReference>
<dbReference type="EMBL" id="FOOC01000004">
    <property type="protein sequence ID" value="SFF44027.1"/>
    <property type="molecule type" value="Genomic_DNA"/>
</dbReference>
<dbReference type="STRING" id="1076937.SAMN04488120_104128"/>
<keyword evidence="6 7" id="KW-0472">Membrane</keyword>
<dbReference type="InterPro" id="IPR050330">
    <property type="entry name" value="Bact_OuterMem_StrucFunc"/>
</dbReference>
<evidence type="ECO:0000256" key="6">
    <source>
        <dbReference type="ARBA" id="ARBA00023136"/>
    </source>
</evidence>
<evidence type="ECO:0000256" key="3">
    <source>
        <dbReference type="ARBA" id="ARBA00022475"/>
    </source>
</evidence>
<evidence type="ECO:0000256" key="8">
    <source>
        <dbReference type="SAM" id="MobiDB-lite"/>
    </source>
</evidence>
<evidence type="ECO:0000256" key="7">
    <source>
        <dbReference type="PROSITE-ProRule" id="PRU00473"/>
    </source>
</evidence>